<accession>A0A016TXU2</accession>
<dbReference type="AlphaFoldDB" id="A0A016TXU2"/>
<organism evidence="1 2">
    <name type="scientific">Ancylostoma ceylanicum</name>
    <dbReference type="NCBI Taxonomy" id="53326"/>
    <lineage>
        <taxon>Eukaryota</taxon>
        <taxon>Metazoa</taxon>
        <taxon>Ecdysozoa</taxon>
        <taxon>Nematoda</taxon>
        <taxon>Chromadorea</taxon>
        <taxon>Rhabditida</taxon>
        <taxon>Rhabditina</taxon>
        <taxon>Rhabditomorpha</taxon>
        <taxon>Strongyloidea</taxon>
        <taxon>Ancylostomatidae</taxon>
        <taxon>Ancylostomatinae</taxon>
        <taxon>Ancylostoma</taxon>
    </lineage>
</organism>
<evidence type="ECO:0000313" key="1">
    <source>
        <dbReference type="EMBL" id="EYC07625.1"/>
    </source>
</evidence>
<gene>
    <name evidence="1" type="primary">Acey_s0069.g322</name>
    <name evidence="1" type="ORF">Y032_0069g322</name>
</gene>
<name>A0A016TXU2_9BILA</name>
<sequence length="90" mass="10102">MFYTFAQRGLTALHRYNAPHPMERSAFSLPRNLSALGCIGLSKMDSLKVLLEIIYSRGRPDSVLIPPLTLPRSRSAPPQQHGFIAAFHRL</sequence>
<keyword evidence="2" id="KW-1185">Reference proteome</keyword>
<protein>
    <submittedName>
        <fullName evidence="1">Uncharacterized protein</fullName>
    </submittedName>
</protein>
<reference evidence="2" key="1">
    <citation type="journal article" date="2015" name="Nat. Genet.">
        <title>The genome and transcriptome of the zoonotic hookworm Ancylostoma ceylanicum identify infection-specific gene families.</title>
        <authorList>
            <person name="Schwarz E.M."/>
            <person name="Hu Y."/>
            <person name="Antoshechkin I."/>
            <person name="Miller M.M."/>
            <person name="Sternberg P.W."/>
            <person name="Aroian R.V."/>
        </authorList>
    </citation>
    <scope>NUCLEOTIDE SEQUENCE</scope>
    <source>
        <strain evidence="2">HY135</strain>
    </source>
</reference>
<comment type="caution">
    <text evidence="1">The sequence shown here is derived from an EMBL/GenBank/DDBJ whole genome shotgun (WGS) entry which is preliminary data.</text>
</comment>
<evidence type="ECO:0000313" key="2">
    <source>
        <dbReference type="Proteomes" id="UP000024635"/>
    </source>
</evidence>
<dbReference type="Proteomes" id="UP000024635">
    <property type="component" value="Unassembled WGS sequence"/>
</dbReference>
<dbReference type="EMBL" id="JARK01001405">
    <property type="protein sequence ID" value="EYC07625.1"/>
    <property type="molecule type" value="Genomic_DNA"/>
</dbReference>
<proteinExistence type="predicted"/>